<dbReference type="SUPFAM" id="SSF53383">
    <property type="entry name" value="PLP-dependent transferases"/>
    <property type="match status" value="1"/>
</dbReference>
<dbReference type="CDD" id="cd00609">
    <property type="entry name" value="AAT_like"/>
    <property type="match status" value="1"/>
</dbReference>
<reference evidence="2" key="1">
    <citation type="submission" date="2022-05" db="EMBL/GenBank/DDBJ databases">
        <authorList>
            <person name="Jo J.-H."/>
            <person name="Im W.-T."/>
        </authorList>
    </citation>
    <scope>NUCLEOTIDE SEQUENCE</scope>
    <source>
        <strain evidence="2">RB56-2</strain>
    </source>
</reference>
<dbReference type="Pfam" id="PF00155">
    <property type="entry name" value="Aminotran_1_2"/>
    <property type="match status" value="1"/>
</dbReference>
<dbReference type="Gene3D" id="3.90.1150.10">
    <property type="entry name" value="Aspartate Aminotransferase, domain 1"/>
    <property type="match status" value="1"/>
</dbReference>
<gene>
    <name evidence="2" type="ORF">LZ518_05845</name>
</gene>
<proteinExistence type="predicted"/>
<evidence type="ECO:0000313" key="3">
    <source>
        <dbReference type="Proteomes" id="UP001165383"/>
    </source>
</evidence>
<keyword evidence="2" id="KW-0808">Transferase</keyword>
<dbReference type="EMBL" id="JAMGBB010000001">
    <property type="protein sequence ID" value="MCL6740655.1"/>
    <property type="molecule type" value="Genomic_DNA"/>
</dbReference>
<keyword evidence="2" id="KW-0032">Aminotransferase</keyword>
<keyword evidence="3" id="KW-1185">Reference proteome</keyword>
<protein>
    <submittedName>
        <fullName evidence="2">Pyridoxal phosphate-dependent aminotransferase</fullName>
    </submittedName>
</protein>
<dbReference type="InterPro" id="IPR004839">
    <property type="entry name" value="Aminotransferase_I/II_large"/>
</dbReference>
<accession>A0ABT0S8D9</accession>
<organism evidence="2 3">
    <name type="scientific">Sphingomonas brevis</name>
    <dbReference type="NCBI Taxonomy" id="2908206"/>
    <lineage>
        <taxon>Bacteria</taxon>
        <taxon>Pseudomonadati</taxon>
        <taxon>Pseudomonadota</taxon>
        <taxon>Alphaproteobacteria</taxon>
        <taxon>Sphingomonadales</taxon>
        <taxon>Sphingomonadaceae</taxon>
        <taxon>Sphingomonas</taxon>
    </lineage>
</organism>
<evidence type="ECO:0000313" key="2">
    <source>
        <dbReference type="EMBL" id="MCL6740655.1"/>
    </source>
</evidence>
<evidence type="ECO:0000259" key="1">
    <source>
        <dbReference type="Pfam" id="PF00155"/>
    </source>
</evidence>
<dbReference type="InterPro" id="IPR015422">
    <property type="entry name" value="PyrdxlP-dep_Trfase_small"/>
</dbReference>
<dbReference type="Gene3D" id="3.40.640.10">
    <property type="entry name" value="Type I PLP-dependent aspartate aminotransferase-like (Major domain)"/>
    <property type="match status" value="1"/>
</dbReference>
<dbReference type="InterPro" id="IPR015421">
    <property type="entry name" value="PyrdxlP-dep_Trfase_major"/>
</dbReference>
<dbReference type="PANTHER" id="PTHR43510">
    <property type="entry name" value="AMINOTRANSFERASE FUNCTION, HYPOTHETICAL (EUROFUNG)"/>
    <property type="match status" value="1"/>
</dbReference>
<dbReference type="RefSeq" id="WP_249915077.1">
    <property type="nucleotide sequence ID" value="NZ_JAMGBB010000001.1"/>
</dbReference>
<dbReference type="Proteomes" id="UP001165383">
    <property type="component" value="Unassembled WGS sequence"/>
</dbReference>
<sequence length="361" mass="40046">MSIGRGAMQSGYMHWAKYQRPVRYSLSSSDVTHFRLDRLPLTIADLDLDGASHIRYAPLRRAISERYGASPEMVVTANGTSMANFLAMATLVAPGDEVFFERPAYEPMLASARFLGADVRWVERQANNGFRLDIDQLEAEASKRTRLIALTNPHNPSGALTNEQDMRAIGVIAERCGAHVLVDEVYLDSAVPPRATSALLGPQFVITNSLTKVYGLSGLRCGWILAEAGLAERMWRLNDLFGVNQPHQSETLSSFAFDHLGEVSAGTFERLARNRALFNEFIATRRDLLCMAAEHGVTAFPRWLGGDTEPLDALLREKYDTSIVPGRWFDMPDHFRVSLGGETGIVNEGLKRLELALDEFA</sequence>
<dbReference type="InterPro" id="IPR015424">
    <property type="entry name" value="PyrdxlP-dep_Trfase"/>
</dbReference>
<comment type="caution">
    <text evidence="2">The sequence shown here is derived from an EMBL/GenBank/DDBJ whole genome shotgun (WGS) entry which is preliminary data.</text>
</comment>
<dbReference type="PANTHER" id="PTHR43510:SF1">
    <property type="entry name" value="AMINOTRANSFERASE FUNCTION, HYPOTHETICAL (EUROFUNG)"/>
    <property type="match status" value="1"/>
</dbReference>
<dbReference type="GO" id="GO:0008483">
    <property type="term" value="F:transaminase activity"/>
    <property type="evidence" value="ECO:0007669"/>
    <property type="project" value="UniProtKB-KW"/>
</dbReference>
<feature type="domain" description="Aminotransferase class I/classII large" evidence="1">
    <location>
        <begin position="57"/>
        <end position="353"/>
    </location>
</feature>
<name>A0ABT0S8D9_9SPHN</name>